<organism evidence="10 11">
    <name type="scientific">Roridomyces roridus</name>
    <dbReference type="NCBI Taxonomy" id="1738132"/>
    <lineage>
        <taxon>Eukaryota</taxon>
        <taxon>Fungi</taxon>
        <taxon>Dikarya</taxon>
        <taxon>Basidiomycota</taxon>
        <taxon>Agaricomycotina</taxon>
        <taxon>Agaricomycetes</taxon>
        <taxon>Agaricomycetidae</taxon>
        <taxon>Agaricales</taxon>
        <taxon>Marasmiineae</taxon>
        <taxon>Mycenaceae</taxon>
        <taxon>Roridomyces</taxon>
    </lineage>
</organism>
<dbReference type="AlphaFoldDB" id="A0AAD7C4T9"/>
<evidence type="ECO:0000256" key="6">
    <source>
        <dbReference type="ARBA" id="ARBA00023242"/>
    </source>
</evidence>
<feature type="region of interest" description="Disordered" evidence="9">
    <location>
        <begin position="58"/>
        <end position="94"/>
    </location>
</feature>
<dbReference type="GO" id="GO:0003712">
    <property type="term" value="F:transcription coregulator activity"/>
    <property type="evidence" value="ECO:0007669"/>
    <property type="project" value="InterPro"/>
</dbReference>
<keyword evidence="8" id="KW-0010">Activator</keyword>
<dbReference type="Proteomes" id="UP001221142">
    <property type="component" value="Unassembled WGS sequence"/>
</dbReference>
<dbReference type="Pfam" id="PF10156">
    <property type="entry name" value="Med17"/>
    <property type="match status" value="1"/>
</dbReference>
<evidence type="ECO:0000256" key="2">
    <source>
        <dbReference type="ARBA" id="ARBA00005635"/>
    </source>
</evidence>
<dbReference type="GO" id="GO:0016592">
    <property type="term" value="C:mediator complex"/>
    <property type="evidence" value="ECO:0007669"/>
    <property type="project" value="InterPro"/>
</dbReference>
<keyword evidence="5 8" id="KW-0804">Transcription</keyword>
<protein>
    <recommendedName>
        <fullName evidence="3 8">Mediator of RNA polymerase II transcription subunit 17</fullName>
    </recommendedName>
    <alternativeName>
        <fullName evidence="7 8">Mediator complex subunit 17</fullName>
    </alternativeName>
</protein>
<evidence type="ECO:0000256" key="5">
    <source>
        <dbReference type="ARBA" id="ARBA00023163"/>
    </source>
</evidence>
<reference evidence="10" key="1">
    <citation type="submission" date="2023-03" db="EMBL/GenBank/DDBJ databases">
        <title>Massive genome expansion in bonnet fungi (Mycena s.s.) driven by repeated elements and novel gene families across ecological guilds.</title>
        <authorList>
            <consortium name="Lawrence Berkeley National Laboratory"/>
            <person name="Harder C.B."/>
            <person name="Miyauchi S."/>
            <person name="Viragh M."/>
            <person name="Kuo A."/>
            <person name="Thoen E."/>
            <person name="Andreopoulos B."/>
            <person name="Lu D."/>
            <person name="Skrede I."/>
            <person name="Drula E."/>
            <person name="Henrissat B."/>
            <person name="Morin E."/>
            <person name="Kohler A."/>
            <person name="Barry K."/>
            <person name="LaButti K."/>
            <person name="Morin E."/>
            <person name="Salamov A."/>
            <person name="Lipzen A."/>
            <person name="Mereny Z."/>
            <person name="Hegedus B."/>
            <person name="Baldrian P."/>
            <person name="Stursova M."/>
            <person name="Weitz H."/>
            <person name="Taylor A."/>
            <person name="Grigoriev I.V."/>
            <person name="Nagy L.G."/>
            <person name="Martin F."/>
            <person name="Kauserud H."/>
        </authorList>
    </citation>
    <scope>NUCLEOTIDE SEQUENCE</scope>
    <source>
        <strain evidence="10">9284</strain>
    </source>
</reference>
<dbReference type="GO" id="GO:0006357">
    <property type="term" value="P:regulation of transcription by RNA polymerase II"/>
    <property type="evidence" value="ECO:0007669"/>
    <property type="project" value="InterPro"/>
</dbReference>
<evidence type="ECO:0000256" key="7">
    <source>
        <dbReference type="ARBA" id="ARBA00032014"/>
    </source>
</evidence>
<evidence type="ECO:0000256" key="9">
    <source>
        <dbReference type="SAM" id="MobiDB-lite"/>
    </source>
</evidence>
<sequence length="644" mass="70077">MSIMLKLERPYKDDAGNRLPVLLDIAPDGTRVYEPEQDPQKSLAERLRRVFAERGVDFFDRDNGQLPTTQDTDDDDTDQTPGEAETDAPPGPMTSEELYKMRVEVLPQLSIALGEMMQAKELLSLLLASSPASSGPATSLAGLVNAITATAPLPGVTPAAPTPSLLSATTVTKPSPILSVAAFNAQLTLGGKDEALRKAAGVFKSAAESMERARIRGEHYWVDALKIRRANWGLIPAPLPFGAPTGKGADRTSKDFLISFGLEESSPLFRRRAVGRMPTYEQPGESLVFPYRQNMRLFISVSSISEVGTKKVLSRNTMPAADTTSLDGALRVAQQEIVEQEIFSFLVKEAGSLPTASARVSERLIVIEAAPEIELKFELLDADSVPSAPPLESTTKCDLIYYALRALLLRIHSYAKTQRLGTAGIFHAAGTSETATPPLLLRPIIDLLQYEVFCNRLRTELVAMRAALTGAGIAAALRFEPIGGTGLALVDLIDRSEDDQERAVGGEAVMRIDARHTVRLTFRSPSLLTAHLSLATLQISSIPQLRQLLGDEVERCLLQRICEVGGELCESVGGIWFVDLSRCVGRWEGCVLNFRVVVGEQGIKCTAVRMGKTGLQEGMTYSSLEQRPLLDWARQTIQKALLEP</sequence>
<name>A0AAD7C4T9_9AGAR</name>
<keyword evidence="6 8" id="KW-0539">Nucleus</keyword>
<keyword evidence="4 8" id="KW-0805">Transcription regulation</keyword>
<comment type="function">
    <text evidence="8">Component of the Mediator complex, a coactivator involved in the regulated transcription of nearly all RNA polymerase II-dependent genes. Mediator functions as a bridge to convey information from gene-specific regulatory proteins to the basal RNA polymerase II transcription machinery. Mediator is recruited to promoters by direct interactions with regulatory proteins and serves as a scaffold for the assembly of a functional preinitiation complex with RNA polymerase II and the general transcription factors.</text>
</comment>
<proteinExistence type="inferred from homology"/>
<evidence type="ECO:0000256" key="8">
    <source>
        <dbReference type="RuleBase" id="RU364140"/>
    </source>
</evidence>
<evidence type="ECO:0000256" key="1">
    <source>
        <dbReference type="ARBA" id="ARBA00004123"/>
    </source>
</evidence>
<accession>A0AAD7C4T9</accession>
<dbReference type="GO" id="GO:0070847">
    <property type="term" value="C:core mediator complex"/>
    <property type="evidence" value="ECO:0007669"/>
    <property type="project" value="TreeGrafter"/>
</dbReference>
<comment type="similarity">
    <text evidence="2 8">Belongs to the Mediator complex subunit 17 family.</text>
</comment>
<keyword evidence="11" id="KW-1185">Reference proteome</keyword>
<comment type="caution">
    <text evidence="10">The sequence shown here is derived from an EMBL/GenBank/DDBJ whole genome shotgun (WGS) entry which is preliminary data.</text>
</comment>
<comment type="subcellular location">
    <subcellularLocation>
        <location evidence="1 8">Nucleus</location>
    </subcellularLocation>
</comment>
<dbReference type="PANTHER" id="PTHR13114">
    <property type="entry name" value="MEDIATOR OF RNA POLYMERASE II TRANSCRIPTION SUBUNIT 17"/>
    <property type="match status" value="1"/>
</dbReference>
<dbReference type="InterPro" id="IPR019313">
    <property type="entry name" value="Mediator_Med17"/>
</dbReference>
<evidence type="ECO:0000313" key="10">
    <source>
        <dbReference type="EMBL" id="KAJ7638863.1"/>
    </source>
</evidence>
<comment type="subunit">
    <text evidence="8">Component of the Mediator complex.</text>
</comment>
<evidence type="ECO:0000256" key="3">
    <source>
        <dbReference type="ARBA" id="ARBA00019610"/>
    </source>
</evidence>
<dbReference type="PANTHER" id="PTHR13114:SF7">
    <property type="entry name" value="MEDIATOR OF RNA POLYMERASE II TRANSCRIPTION SUBUNIT 17"/>
    <property type="match status" value="1"/>
</dbReference>
<evidence type="ECO:0000256" key="4">
    <source>
        <dbReference type="ARBA" id="ARBA00023015"/>
    </source>
</evidence>
<gene>
    <name evidence="8" type="primary">MED17</name>
    <name evidence="10" type="ORF">FB45DRAFT_414988</name>
</gene>
<dbReference type="EMBL" id="JARKIF010000005">
    <property type="protein sequence ID" value="KAJ7638863.1"/>
    <property type="molecule type" value="Genomic_DNA"/>
</dbReference>
<evidence type="ECO:0000313" key="11">
    <source>
        <dbReference type="Proteomes" id="UP001221142"/>
    </source>
</evidence>